<evidence type="ECO:0000313" key="5">
    <source>
        <dbReference type="EMBL" id="MDO7789069.1"/>
    </source>
</evidence>
<name>A0AAW7ZJ37_9FIRM</name>
<dbReference type="CDD" id="cd04584">
    <property type="entry name" value="CBS_pair_AcuB_like"/>
    <property type="match status" value="1"/>
</dbReference>
<dbReference type="RefSeq" id="WP_304545567.1">
    <property type="nucleotide sequence ID" value="NZ_JARPTC010000033.1"/>
</dbReference>
<dbReference type="InterPro" id="IPR045865">
    <property type="entry name" value="ACT-like_dom_sf"/>
</dbReference>
<feature type="domain" description="ACT" evidence="4">
    <location>
        <begin position="142"/>
        <end position="210"/>
    </location>
</feature>
<evidence type="ECO:0000259" key="4">
    <source>
        <dbReference type="PROSITE" id="PS51671"/>
    </source>
</evidence>
<dbReference type="Proteomes" id="UP001172911">
    <property type="component" value="Unassembled WGS sequence"/>
</dbReference>
<feature type="domain" description="CBS" evidence="3">
    <location>
        <begin position="7"/>
        <end position="62"/>
    </location>
</feature>
<protein>
    <submittedName>
        <fullName evidence="5">CBS and ACT domain-containing protein</fullName>
    </submittedName>
</protein>
<dbReference type="EMBL" id="JARPTC010000033">
    <property type="protein sequence ID" value="MDO7789069.1"/>
    <property type="molecule type" value="Genomic_DNA"/>
</dbReference>
<dbReference type="Gene3D" id="3.10.580.10">
    <property type="entry name" value="CBS-domain"/>
    <property type="match status" value="1"/>
</dbReference>
<dbReference type="SMART" id="SM00116">
    <property type="entry name" value="CBS"/>
    <property type="match status" value="2"/>
</dbReference>
<dbReference type="AlphaFoldDB" id="A0AAW7ZJ37"/>
<keyword evidence="1 2" id="KW-0129">CBS domain</keyword>
<proteinExistence type="predicted"/>
<dbReference type="SUPFAM" id="SSF54631">
    <property type="entry name" value="CBS-domain pair"/>
    <property type="match status" value="1"/>
</dbReference>
<dbReference type="InterPro" id="IPR002912">
    <property type="entry name" value="ACT_dom"/>
</dbReference>
<organism evidence="5 6">
    <name type="scientific">Desulforamulus aquiferis</name>
    <dbReference type="NCBI Taxonomy" id="1397668"/>
    <lineage>
        <taxon>Bacteria</taxon>
        <taxon>Bacillati</taxon>
        <taxon>Bacillota</taxon>
        <taxon>Clostridia</taxon>
        <taxon>Eubacteriales</taxon>
        <taxon>Peptococcaceae</taxon>
        <taxon>Desulforamulus</taxon>
    </lineage>
</organism>
<dbReference type="PROSITE" id="PS51671">
    <property type="entry name" value="ACT"/>
    <property type="match status" value="1"/>
</dbReference>
<keyword evidence="6" id="KW-1185">Reference proteome</keyword>
<accession>A0AAW7ZJ37</accession>
<comment type="caution">
    <text evidence="5">The sequence shown here is derived from an EMBL/GenBank/DDBJ whole genome shotgun (WGS) entry which is preliminary data.</text>
</comment>
<reference evidence="5" key="2">
    <citation type="submission" date="2023-03" db="EMBL/GenBank/DDBJ databases">
        <authorList>
            <person name="Zhang Z."/>
        </authorList>
    </citation>
    <scope>NUCLEOTIDE SEQUENCE</scope>
    <source>
        <strain evidence="5">DSA</strain>
    </source>
</reference>
<dbReference type="PANTHER" id="PTHR43080">
    <property type="entry name" value="CBS DOMAIN-CONTAINING PROTEIN CBSX3, MITOCHONDRIAL"/>
    <property type="match status" value="1"/>
</dbReference>
<dbReference type="Pfam" id="PF01842">
    <property type="entry name" value="ACT"/>
    <property type="match status" value="1"/>
</dbReference>
<feature type="domain" description="CBS" evidence="3">
    <location>
        <begin position="81"/>
        <end position="138"/>
    </location>
</feature>
<dbReference type="PANTHER" id="PTHR43080:SF26">
    <property type="entry name" value="REGULATORY PROTEIN"/>
    <property type="match status" value="1"/>
</dbReference>
<evidence type="ECO:0000259" key="3">
    <source>
        <dbReference type="PROSITE" id="PS51371"/>
    </source>
</evidence>
<evidence type="ECO:0000256" key="1">
    <source>
        <dbReference type="ARBA" id="ARBA00023122"/>
    </source>
</evidence>
<evidence type="ECO:0000256" key="2">
    <source>
        <dbReference type="PROSITE-ProRule" id="PRU00703"/>
    </source>
</evidence>
<sequence length="210" mass="23240">MFVKDCMTTSPIGIPKSTPILEALEKMKKLKIRQLPVIEKGKLAGLVTERELLQVTPSPATTLSVFEMNYLLSKMVVGEVMVKNPITVGLDTTIEEAALIMRENKANCLLVMEKDELAGIITQSDIFDAFIEFFGIKKAGTRLVLQSHDRVGALAELTDIIKAMNINIRGFVVHRKDNDVLNIVVRVNTVDPDPLVKELESRGIPVLSVN</sequence>
<dbReference type="InterPro" id="IPR051257">
    <property type="entry name" value="Diverse_CBS-Domain"/>
</dbReference>
<dbReference type="PROSITE" id="PS51371">
    <property type="entry name" value="CBS"/>
    <property type="match status" value="2"/>
</dbReference>
<dbReference type="InterPro" id="IPR000644">
    <property type="entry name" value="CBS_dom"/>
</dbReference>
<dbReference type="InterPro" id="IPR046342">
    <property type="entry name" value="CBS_dom_sf"/>
</dbReference>
<reference evidence="5" key="1">
    <citation type="journal article" date="2023" name="J. Hazard. Mater.">
        <title>Anaerobic biodegradation of pyrene and benzo[a]pyrene by a new sulfate-reducing Desulforamulus aquiferis strain DSA.</title>
        <authorList>
            <person name="Zhang Z."/>
            <person name="Sun J."/>
            <person name="Gong X."/>
            <person name="Wang C."/>
            <person name="Wang H."/>
        </authorList>
    </citation>
    <scope>NUCLEOTIDE SEQUENCE</scope>
    <source>
        <strain evidence="5">DSA</strain>
    </source>
</reference>
<dbReference type="SUPFAM" id="SSF55021">
    <property type="entry name" value="ACT-like"/>
    <property type="match status" value="1"/>
</dbReference>
<dbReference type="Gene3D" id="3.30.70.260">
    <property type="match status" value="1"/>
</dbReference>
<evidence type="ECO:0000313" key="6">
    <source>
        <dbReference type="Proteomes" id="UP001172911"/>
    </source>
</evidence>
<gene>
    <name evidence="5" type="ORF">P6N53_17805</name>
</gene>
<dbReference type="Pfam" id="PF00571">
    <property type="entry name" value="CBS"/>
    <property type="match status" value="2"/>
</dbReference>